<evidence type="ECO:0000313" key="3">
    <source>
        <dbReference type="Proteomes" id="UP001461498"/>
    </source>
</evidence>
<sequence length="67" mass="7714">MIRRVLTRIELKLDDINEYNSVRQPAETNNERGSSQNAPAWTYKIVFNNSAKVNERVGYAPQPHNPT</sequence>
<organism evidence="2 3">
    <name type="scientific">Rhynocoris fuscipes</name>
    <dbReference type="NCBI Taxonomy" id="488301"/>
    <lineage>
        <taxon>Eukaryota</taxon>
        <taxon>Metazoa</taxon>
        <taxon>Ecdysozoa</taxon>
        <taxon>Arthropoda</taxon>
        <taxon>Hexapoda</taxon>
        <taxon>Insecta</taxon>
        <taxon>Pterygota</taxon>
        <taxon>Neoptera</taxon>
        <taxon>Paraneoptera</taxon>
        <taxon>Hemiptera</taxon>
        <taxon>Heteroptera</taxon>
        <taxon>Panheteroptera</taxon>
        <taxon>Cimicomorpha</taxon>
        <taxon>Reduviidae</taxon>
        <taxon>Harpactorinae</taxon>
        <taxon>Harpactorini</taxon>
        <taxon>Rhynocoris</taxon>
    </lineage>
</organism>
<evidence type="ECO:0008006" key="4">
    <source>
        <dbReference type="Google" id="ProtNLM"/>
    </source>
</evidence>
<protein>
    <recommendedName>
        <fullName evidence="4">Cell division cycle protein 26 homolog</fullName>
    </recommendedName>
</protein>
<dbReference type="InterPro" id="IPR018860">
    <property type="entry name" value="APC_suCDC26"/>
</dbReference>
<evidence type="ECO:0000313" key="2">
    <source>
        <dbReference type="EMBL" id="KAK9506303.1"/>
    </source>
</evidence>
<name>A0AAW1D8B5_9HEMI</name>
<proteinExistence type="predicted"/>
<reference evidence="2 3" key="1">
    <citation type="submission" date="2022-12" db="EMBL/GenBank/DDBJ databases">
        <title>Chromosome-level genome assembly of true bugs.</title>
        <authorList>
            <person name="Ma L."/>
            <person name="Li H."/>
        </authorList>
    </citation>
    <scope>NUCLEOTIDE SEQUENCE [LARGE SCALE GENOMIC DNA]</scope>
    <source>
        <strain evidence="2">Lab_2022b</strain>
    </source>
</reference>
<dbReference type="Pfam" id="PF10471">
    <property type="entry name" value="ANAPC_CDC26"/>
    <property type="match status" value="1"/>
</dbReference>
<dbReference type="AlphaFoldDB" id="A0AAW1D8B5"/>
<dbReference type="Proteomes" id="UP001461498">
    <property type="component" value="Unassembled WGS sequence"/>
</dbReference>
<comment type="caution">
    <text evidence="2">The sequence shown here is derived from an EMBL/GenBank/DDBJ whole genome shotgun (WGS) entry which is preliminary data.</text>
</comment>
<accession>A0AAW1D8B5</accession>
<keyword evidence="3" id="KW-1185">Reference proteome</keyword>
<dbReference type="GO" id="GO:0031145">
    <property type="term" value="P:anaphase-promoting complex-dependent catabolic process"/>
    <property type="evidence" value="ECO:0007669"/>
    <property type="project" value="InterPro"/>
</dbReference>
<dbReference type="EMBL" id="JAPXFL010000005">
    <property type="protein sequence ID" value="KAK9506303.1"/>
    <property type="molecule type" value="Genomic_DNA"/>
</dbReference>
<keyword evidence="1" id="KW-0833">Ubl conjugation pathway</keyword>
<evidence type="ECO:0000256" key="1">
    <source>
        <dbReference type="ARBA" id="ARBA00022786"/>
    </source>
</evidence>
<gene>
    <name evidence="2" type="ORF">O3M35_008262</name>
</gene>
<dbReference type="GO" id="GO:0005680">
    <property type="term" value="C:anaphase-promoting complex"/>
    <property type="evidence" value="ECO:0007669"/>
    <property type="project" value="InterPro"/>
</dbReference>